<proteinExistence type="predicted"/>
<keyword evidence="2" id="KW-1185">Reference proteome</keyword>
<evidence type="ECO:0000313" key="2">
    <source>
        <dbReference type="Proteomes" id="UP001060215"/>
    </source>
</evidence>
<dbReference type="EMBL" id="CM045759">
    <property type="protein sequence ID" value="KAI8017838.1"/>
    <property type="molecule type" value="Genomic_DNA"/>
</dbReference>
<sequence length="373" mass="41094">MDSPPVTWMFVLVVIGLIGGEMGGVEASKSCRFPAIYNFGDSNSDTGGSSSAFNETASPNGMTFFRKPSARLCDGRLIIDFIAENLKLPFLNAYLDSIGTSYRHGANFAVAGSSVLEDGGYSPFHLDYQVLQFIQFKKRTTALYNQLTNNGKKKISPCNRNLPLPNDFSKALYTVDIGQNDLSYGLKNYPGKLQEIIPVIITTFIQAIHKLYKEGARFFWVHNTGPLGCLPFYLHNLTANSGNLLDQSGCVKPTNEIAQEYNRQLKDRVSQLKANLSDATFTYVDVYSAKYALISNAKNLGFDDIKKSYDSQCGKTEIVNGRVLGKCNDPSKLISWDGVHYSEAANLLLSKQIINGSLSHPHVSIAEACHKLP</sequence>
<comment type="caution">
    <text evidence="1">The sequence shown here is derived from an EMBL/GenBank/DDBJ whole genome shotgun (WGS) entry which is preliminary data.</text>
</comment>
<evidence type="ECO:0000313" key="1">
    <source>
        <dbReference type="EMBL" id="KAI8017838.1"/>
    </source>
</evidence>
<protein>
    <submittedName>
        <fullName evidence="1">GDSL esterase/lipase</fullName>
    </submittedName>
</protein>
<reference evidence="1 2" key="1">
    <citation type="journal article" date="2022" name="Plant J.">
        <title>Chromosome-level genome of Camellia lanceoleosa provides a valuable resource for understanding genome evolution and self-incompatibility.</title>
        <authorList>
            <person name="Gong W."/>
            <person name="Xiao S."/>
            <person name="Wang L."/>
            <person name="Liao Z."/>
            <person name="Chang Y."/>
            <person name="Mo W."/>
            <person name="Hu G."/>
            <person name="Li W."/>
            <person name="Zhao G."/>
            <person name="Zhu H."/>
            <person name="Hu X."/>
            <person name="Ji K."/>
            <person name="Xiang X."/>
            <person name="Song Q."/>
            <person name="Yuan D."/>
            <person name="Jin S."/>
            <person name="Zhang L."/>
        </authorList>
    </citation>
    <scope>NUCLEOTIDE SEQUENCE [LARGE SCALE GENOMIC DNA]</scope>
    <source>
        <strain evidence="1">SQ_2022a</strain>
    </source>
</reference>
<accession>A0ACC0HWJ7</accession>
<gene>
    <name evidence="1" type="ORF">LOK49_LG04G03661</name>
</gene>
<name>A0ACC0HWJ7_9ERIC</name>
<dbReference type="Proteomes" id="UP001060215">
    <property type="component" value="Chromosome 2"/>
</dbReference>
<organism evidence="1 2">
    <name type="scientific">Camellia lanceoleosa</name>
    <dbReference type="NCBI Taxonomy" id="1840588"/>
    <lineage>
        <taxon>Eukaryota</taxon>
        <taxon>Viridiplantae</taxon>
        <taxon>Streptophyta</taxon>
        <taxon>Embryophyta</taxon>
        <taxon>Tracheophyta</taxon>
        <taxon>Spermatophyta</taxon>
        <taxon>Magnoliopsida</taxon>
        <taxon>eudicotyledons</taxon>
        <taxon>Gunneridae</taxon>
        <taxon>Pentapetalae</taxon>
        <taxon>asterids</taxon>
        <taxon>Ericales</taxon>
        <taxon>Theaceae</taxon>
        <taxon>Camellia</taxon>
    </lineage>
</organism>